<dbReference type="RefSeq" id="XP_024723227.1">
    <property type="nucleotide sequence ID" value="XM_024867388.1"/>
</dbReference>
<evidence type="ECO:0000313" key="3">
    <source>
        <dbReference type="Proteomes" id="UP000241818"/>
    </source>
</evidence>
<dbReference type="Proteomes" id="UP000241818">
    <property type="component" value="Unassembled WGS sequence"/>
</dbReference>
<feature type="compositionally biased region" description="Polar residues" evidence="1">
    <location>
        <begin position="84"/>
        <end position="95"/>
    </location>
</feature>
<name>A0A2T3B8L6_AMORE</name>
<feature type="region of interest" description="Disordered" evidence="1">
    <location>
        <begin position="56"/>
        <end position="137"/>
    </location>
</feature>
<sequence length="155" mass="17673">MRYYTTTILALGFFTFQTVTSFAIPAKRPLVGLEPPFEGLGPVKLPHNPPIRALEPVQERTYEDKPGSGIPSVQYIRNEKTDSLTRMTKNQGTEKATTEESQTQETSTPDQTHKRSDTKDEEWQASRFPDLAHEKRGIGDKITAWLAKEFHFHRV</sequence>
<feature type="compositionally biased region" description="Basic and acidic residues" evidence="1">
    <location>
        <begin position="111"/>
        <end position="137"/>
    </location>
</feature>
<evidence type="ECO:0000313" key="2">
    <source>
        <dbReference type="EMBL" id="PSS23181.1"/>
    </source>
</evidence>
<organism evidence="2 3">
    <name type="scientific">Amorphotheca resinae ATCC 22711</name>
    <dbReference type="NCBI Taxonomy" id="857342"/>
    <lineage>
        <taxon>Eukaryota</taxon>
        <taxon>Fungi</taxon>
        <taxon>Dikarya</taxon>
        <taxon>Ascomycota</taxon>
        <taxon>Pezizomycotina</taxon>
        <taxon>Leotiomycetes</taxon>
        <taxon>Helotiales</taxon>
        <taxon>Amorphothecaceae</taxon>
        <taxon>Amorphotheca</taxon>
    </lineage>
</organism>
<protein>
    <submittedName>
        <fullName evidence="2">Uncharacterized protein</fullName>
    </submittedName>
</protein>
<dbReference type="GeneID" id="36575469"/>
<dbReference type="EMBL" id="KZ679008">
    <property type="protein sequence ID" value="PSS23181.1"/>
    <property type="molecule type" value="Genomic_DNA"/>
</dbReference>
<gene>
    <name evidence="2" type="ORF">M430DRAFT_40378</name>
</gene>
<feature type="compositionally biased region" description="Low complexity" evidence="1">
    <location>
        <begin position="99"/>
        <end position="108"/>
    </location>
</feature>
<dbReference type="InParanoid" id="A0A2T3B8L6"/>
<keyword evidence="3" id="KW-1185">Reference proteome</keyword>
<proteinExistence type="predicted"/>
<evidence type="ECO:0000256" key="1">
    <source>
        <dbReference type="SAM" id="MobiDB-lite"/>
    </source>
</evidence>
<reference evidence="2 3" key="1">
    <citation type="journal article" date="2018" name="New Phytol.">
        <title>Comparative genomics and transcriptomics depict ericoid mycorrhizal fungi as versatile saprotrophs and plant mutualists.</title>
        <authorList>
            <person name="Martino E."/>
            <person name="Morin E."/>
            <person name="Grelet G.A."/>
            <person name="Kuo A."/>
            <person name="Kohler A."/>
            <person name="Daghino S."/>
            <person name="Barry K.W."/>
            <person name="Cichocki N."/>
            <person name="Clum A."/>
            <person name="Dockter R.B."/>
            <person name="Hainaut M."/>
            <person name="Kuo R.C."/>
            <person name="LaButti K."/>
            <person name="Lindahl B.D."/>
            <person name="Lindquist E.A."/>
            <person name="Lipzen A."/>
            <person name="Khouja H.R."/>
            <person name="Magnuson J."/>
            <person name="Murat C."/>
            <person name="Ohm R.A."/>
            <person name="Singer S.W."/>
            <person name="Spatafora J.W."/>
            <person name="Wang M."/>
            <person name="Veneault-Fourrey C."/>
            <person name="Henrissat B."/>
            <person name="Grigoriev I.V."/>
            <person name="Martin F.M."/>
            <person name="Perotto S."/>
        </authorList>
    </citation>
    <scope>NUCLEOTIDE SEQUENCE [LARGE SCALE GENOMIC DNA]</scope>
    <source>
        <strain evidence="2 3">ATCC 22711</strain>
    </source>
</reference>
<dbReference type="AlphaFoldDB" id="A0A2T3B8L6"/>
<accession>A0A2T3B8L6</accession>
<feature type="compositionally biased region" description="Basic and acidic residues" evidence="1">
    <location>
        <begin position="57"/>
        <end position="66"/>
    </location>
</feature>